<keyword evidence="7" id="KW-0406">Ion transport</keyword>
<name>F3L2F8_9GAMM</name>
<dbReference type="GO" id="GO:0009279">
    <property type="term" value="C:cell outer membrane"/>
    <property type="evidence" value="ECO:0007669"/>
    <property type="project" value="UniProtKB-SubCell"/>
</dbReference>
<sequence>MSNNSTKACGLKPLALAVGAVAAGLSFQAPLAFSQASALEEVIVTANRREESLQSVAMAVSAFSEDMMRDQGIVDLKGITERTPGFTMGTFNPGQPQLYIRGIGSNEDGAGGDQSVIVFIDEVYIGRSAGMDIDLFDLERIEVLRGPQGTLFGKNVVGGAVNMITRKPTEETVMQVEATLGDYNARTLRGLLSGELSEGVYGKASFSTRRRDGYFESALNSIPEYTGGKVSDTHDINSDSARFGLRLTPSEDLEINLSAAYSTIDKLGQPDHFIEPPSAPGLSYTVSAALIPNYDKKIHTGLFDTAGYFESTAKSVMARVDWNINDDIMLTSISSFRNVDAENSDELGPGGASGASPLMNLYASVAPLGSQMLFGANFYTDESDTITQELRFTSTSDGPLQWVGGLYYMEEETHRIESIGVGIALQGIDLNLATGQPNQVVPGTPFTLLPYIPGSDDQLNKTTSMAIFGQFTYDITDKLSVTAGARYTSEEKEMDRKGTADGLALLGAAIVGNFDFETSEDWSELTKKVSLEYQQTEDVFWYATYSEGFKSGGYQGLAATEIAAATPFDPEFATLYEVGVKTEWMDNKVRLNASAFSTDYEDLQILQLLLPDSLAAAGVNTGVLITQNAADATVEGLELEFTAFPMENLTIQGSATWLDTAFDNFSIPAGYSAPANNTTPDRSGNELRNAPDFAYNLLVRYDWPLASGATLAAQVDWRHKDLVWQDPDNLAFAAVPEYDAGDFRLIYTTPSGNTQVSAWVTNFTDEDYYLHNYPTGGVGNATPAPPRMVGLTVFWRNN</sequence>
<dbReference type="Gene3D" id="2.40.170.20">
    <property type="entry name" value="TonB-dependent receptor, beta-barrel domain"/>
    <property type="match status" value="1"/>
</dbReference>
<evidence type="ECO:0000256" key="5">
    <source>
        <dbReference type="ARBA" id="ARBA00022692"/>
    </source>
</evidence>
<dbReference type="STRING" id="2518989.IMCC3088_1731"/>
<evidence type="ECO:0000256" key="3">
    <source>
        <dbReference type="ARBA" id="ARBA00022452"/>
    </source>
</evidence>
<dbReference type="OrthoDB" id="9760620at2"/>
<keyword evidence="13" id="KW-0675">Receptor</keyword>
<dbReference type="PROSITE" id="PS52016">
    <property type="entry name" value="TONB_DEPENDENT_REC_3"/>
    <property type="match status" value="1"/>
</dbReference>
<comment type="subcellular location">
    <subcellularLocation>
        <location evidence="1 11">Cell outer membrane</location>
        <topology evidence="1 11">Multi-pass membrane protein</topology>
    </subcellularLocation>
</comment>
<dbReference type="InterPro" id="IPR012910">
    <property type="entry name" value="Plug_dom"/>
</dbReference>
<dbReference type="Pfam" id="PF07715">
    <property type="entry name" value="Plug"/>
    <property type="match status" value="1"/>
</dbReference>
<organism evidence="13 14">
    <name type="scientific">Aequoribacter fuscus</name>
    <dbReference type="NCBI Taxonomy" id="2518989"/>
    <lineage>
        <taxon>Bacteria</taxon>
        <taxon>Pseudomonadati</taxon>
        <taxon>Pseudomonadota</taxon>
        <taxon>Gammaproteobacteria</taxon>
        <taxon>Cellvibrionales</taxon>
        <taxon>Halieaceae</taxon>
        <taxon>Aequoribacter</taxon>
    </lineage>
</organism>
<dbReference type="PANTHER" id="PTHR32552">
    <property type="entry name" value="FERRICHROME IRON RECEPTOR-RELATED"/>
    <property type="match status" value="1"/>
</dbReference>
<dbReference type="InterPro" id="IPR036942">
    <property type="entry name" value="Beta-barrel_TonB_sf"/>
</dbReference>
<accession>F3L2F8</accession>
<dbReference type="SUPFAM" id="SSF56935">
    <property type="entry name" value="Porins"/>
    <property type="match status" value="1"/>
</dbReference>
<evidence type="ECO:0000313" key="14">
    <source>
        <dbReference type="Proteomes" id="UP000005615"/>
    </source>
</evidence>
<evidence type="ECO:0000256" key="2">
    <source>
        <dbReference type="ARBA" id="ARBA00022448"/>
    </source>
</evidence>
<proteinExistence type="inferred from homology"/>
<protein>
    <submittedName>
        <fullName evidence="13">TonB-dependent receptor</fullName>
    </submittedName>
</protein>
<dbReference type="InterPro" id="IPR000531">
    <property type="entry name" value="Beta-barrel_TonB"/>
</dbReference>
<comment type="similarity">
    <text evidence="11 12">Belongs to the TonB-dependent receptor family.</text>
</comment>
<keyword evidence="14" id="KW-1185">Reference proteome</keyword>
<keyword evidence="8 12" id="KW-0798">TonB box</keyword>
<dbReference type="Pfam" id="PF00593">
    <property type="entry name" value="TonB_dep_Rec_b-barrel"/>
    <property type="match status" value="1"/>
</dbReference>
<keyword evidence="5 11" id="KW-0812">Transmembrane</keyword>
<keyword evidence="4" id="KW-0410">Iron transport</keyword>
<reference evidence="13 14" key="1">
    <citation type="journal article" date="2011" name="J. Bacteriol.">
        <title>Genome sequence of strain IMCC3088, a proteorhodopsin-containing marine bacterium belonging to the OM60/NOR5 clade.</title>
        <authorList>
            <person name="Jang Y."/>
            <person name="Oh H.M."/>
            <person name="Kang I."/>
            <person name="Lee K."/>
            <person name="Yang S.J."/>
            <person name="Cho J.C."/>
        </authorList>
    </citation>
    <scope>NUCLEOTIDE SEQUENCE [LARGE SCALE GENOMIC DNA]</scope>
    <source>
        <strain evidence="13 14">IMCC3088</strain>
    </source>
</reference>
<dbReference type="Proteomes" id="UP000005615">
    <property type="component" value="Unassembled WGS sequence"/>
</dbReference>
<keyword evidence="9 11" id="KW-0472">Membrane</keyword>
<evidence type="ECO:0000256" key="8">
    <source>
        <dbReference type="ARBA" id="ARBA00023077"/>
    </source>
</evidence>
<dbReference type="eggNOG" id="COG4772">
    <property type="taxonomic scope" value="Bacteria"/>
</dbReference>
<comment type="caution">
    <text evidence="13">The sequence shown here is derived from an EMBL/GenBank/DDBJ whole genome shotgun (WGS) entry which is preliminary data.</text>
</comment>
<dbReference type="AlphaFoldDB" id="F3L2F8"/>
<keyword evidence="2 11" id="KW-0813">Transport</keyword>
<keyword evidence="6" id="KW-0408">Iron</keyword>
<dbReference type="GO" id="GO:0006826">
    <property type="term" value="P:iron ion transport"/>
    <property type="evidence" value="ECO:0007669"/>
    <property type="project" value="UniProtKB-KW"/>
</dbReference>
<dbReference type="RefSeq" id="WP_009575964.1">
    <property type="nucleotide sequence ID" value="NZ_AEIG01000049.1"/>
</dbReference>
<dbReference type="InterPro" id="IPR039426">
    <property type="entry name" value="TonB-dep_rcpt-like"/>
</dbReference>
<evidence type="ECO:0000256" key="9">
    <source>
        <dbReference type="ARBA" id="ARBA00023136"/>
    </source>
</evidence>
<dbReference type="PANTHER" id="PTHR32552:SF81">
    <property type="entry name" value="TONB-DEPENDENT OUTER MEMBRANE RECEPTOR"/>
    <property type="match status" value="1"/>
</dbReference>
<gene>
    <name evidence="13" type="ORF">IMCC3088_1731</name>
</gene>
<evidence type="ECO:0000313" key="13">
    <source>
        <dbReference type="EMBL" id="EGG29485.1"/>
    </source>
</evidence>
<evidence type="ECO:0000256" key="4">
    <source>
        <dbReference type="ARBA" id="ARBA00022496"/>
    </source>
</evidence>
<evidence type="ECO:0000256" key="10">
    <source>
        <dbReference type="ARBA" id="ARBA00023237"/>
    </source>
</evidence>
<evidence type="ECO:0000256" key="12">
    <source>
        <dbReference type="RuleBase" id="RU003357"/>
    </source>
</evidence>
<evidence type="ECO:0000256" key="7">
    <source>
        <dbReference type="ARBA" id="ARBA00023065"/>
    </source>
</evidence>
<keyword evidence="10 11" id="KW-0998">Cell outer membrane</keyword>
<dbReference type="EMBL" id="AEIG01000049">
    <property type="protein sequence ID" value="EGG29485.1"/>
    <property type="molecule type" value="Genomic_DNA"/>
</dbReference>
<keyword evidence="3 11" id="KW-1134">Transmembrane beta strand</keyword>
<evidence type="ECO:0000256" key="1">
    <source>
        <dbReference type="ARBA" id="ARBA00004571"/>
    </source>
</evidence>
<evidence type="ECO:0000256" key="6">
    <source>
        <dbReference type="ARBA" id="ARBA00023004"/>
    </source>
</evidence>
<evidence type="ECO:0000256" key="11">
    <source>
        <dbReference type="PROSITE-ProRule" id="PRU01360"/>
    </source>
</evidence>